<feature type="chain" id="PRO_5040808717" evidence="2">
    <location>
        <begin position="30"/>
        <end position="496"/>
    </location>
</feature>
<feature type="compositionally biased region" description="Low complexity" evidence="1">
    <location>
        <begin position="40"/>
        <end position="52"/>
    </location>
</feature>
<evidence type="ECO:0000256" key="1">
    <source>
        <dbReference type="SAM" id="MobiDB-lite"/>
    </source>
</evidence>
<keyword evidence="4" id="KW-1185">Reference proteome</keyword>
<sequence>MPKYRFMLGGIAGAALAVAGLAGATGAAAQTKPNPPPAPLVGAGAPEGARPAAFPPGVKPLLPEDQLGKVTDRAAAAKTLDPVAVKEYSARFSVSESEARRRLTDQSLVLGLPDAIGERTDAKLGDVWYDNEAGRWAVQVAESGDRGSVETALADIGLTEGSAEVSVSGYTVEALYEAADAVQAAVAKTYGEEGARADVSMGKVLVTIANGKGPQRASSAERTAETALRAEGAGEIPVVVTRKDTLAPKTAQTCGLTQYRTWYDYDRTCNAILGGHDWHNPAGAVCSTGFTGGPPTVYVPYILTAGHCMGVYGPSGWGWSAGNLPYTGFATMGTMEGNYYGSTSYGDGMALHMTNIGFMGYPYGRFWNWAAGTSYPVTGYYAWNGSLPNWGNVPAGQWVCKHGHWESSCGTVSVSATGMTSVGGVAVSAMVQIDGLCSLPGDSGGSVTLANATAVGVVSGSNWVSVPPAFACGTVPYTLAEPIGRFQAVVGLVPYG</sequence>
<accession>A0A9X3SHS5</accession>
<protein>
    <submittedName>
        <fullName evidence="3">S1 family peptidase</fullName>
    </submittedName>
</protein>
<organism evidence="3 4">
    <name type="scientific">Solirubrobacter phytolaccae</name>
    <dbReference type="NCBI Taxonomy" id="1404360"/>
    <lineage>
        <taxon>Bacteria</taxon>
        <taxon>Bacillati</taxon>
        <taxon>Actinomycetota</taxon>
        <taxon>Thermoleophilia</taxon>
        <taxon>Solirubrobacterales</taxon>
        <taxon>Solirubrobacteraceae</taxon>
        <taxon>Solirubrobacter</taxon>
    </lineage>
</organism>
<evidence type="ECO:0000313" key="4">
    <source>
        <dbReference type="Proteomes" id="UP001147653"/>
    </source>
</evidence>
<evidence type="ECO:0000256" key="2">
    <source>
        <dbReference type="SAM" id="SignalP"/>
    </source>
</evidence>
<dbReference type="Proteomes" id="UP001147653">
    <property type="component" value="Unassembled WGS sequence"/>
</dbReference>
<dbReference type="EMBL" id="JAPDDP010000054">
    <property type="protein sequence ID" value="MDA0183452.1"/>
    <property type="molecule type" value="Genomic_DNA"/>
</dbReference>
<comment type="caution">
    <text evidence="3">The sequence shown here is derived from an EMBL/GenBank/DDBJ whole genome shotgun (WGS) entry which is preliminary data.</text>
</comment>
<feature type="signal peptide" evidence="2">
    <location>
        <begin position="1"/>
        <end position="29"/>
    </location>
</feature>
<dbReference type="InterPro" id="IPR043504">
    <property type="entry name" value="Peptidase_S1_PA_chymotrypsin"/>
</dbReference>
<dbReference type="RefSeq" id="WP_270027841.1">
    <property type="nucleotide sequence ID" value="NZ_JAPDDP010000054.1"/>
</dbReference>
<dbReference type="AlphaFoldDB" id="A0A9X3SHS5"/>
<feature type="region of interest" description="Disordered" evidence="1">
    <location>
        <begin position="27"/>
        <end position="52"/>
    </location>
</feature>
<dbReference type="Gene3D" id="2.40.10.10">
    <property type="entry name" value="Trypsin-like serine proteases"/>
    <property type="match status" value="2"/>
</dbReference>
<dbReference type="SUPFAM" id="SSF50494">
    <property type="entry name" value="Trypsin-like serine proteases"/>
    <property type="match status" value="1"/>
</dbReference>
<name>A0A9X3SHS5_9ACTN</name>
<gene>
    <name evidence="3" type="ORF">OJ997_24295</name>
</gene>
<evidence type="ECO:0000313" key="3">
    <source>
        <dbReference type="EMBL" id="MDA0183452.1"/>
    </source>
</evidence>
<dbReference type="InterPro" id="IPR009003">
    <property type="entry name" value="Peptidase_S1_PA"/>
</dbReference>
<keyword evidence="2" id="KW-0732">Signal</keyword>
<proteinExistence type="predicted"/>
<reference evidence="3" key="1">
    <citation type="submission" date="2022-10" db="EMBL/GenBank/DDBJ databases">
        <title>The WGS of Solirubrobacter phytolaccae KCTC 29190.</title>
        <authorList>
            <person name="Jiang Z."/>
        </authorList>
    </citation>
    <scope>NUCLEOTIDE SEQUENCE</scope>
    <source>
        <strain evidence="3">KCTC 29190</strain>
    </source>
</reference>